<comment type="caution">
    <text evidence="1">The sequence shown here is derived from an EMBL/GenBank/DDBJ whole genome shotgun (WGS) entry which is preliminary data.</text>
</comment>
<evidence type="ECO:0000313" key="2">
    <source>
        <dbReference type="Proteomes" id="UP000004410"/>
    </source>
</evidence>
<dbReference type="EMBL" id="AAYG02000027">
    <property type="protein sequence ID" value="EDN76648.1"/>
    <property type="molecule type" value="Genomic_DNA"/>
</dbReference>
<proteinExistence type="predicted"/>
<dbReference type="Proteomes" id="UP000004410">
    <property type="component" value="Unassembled WGS sequence"/>
</dbReference>
<dbReference type="PaxDb" id="411470-RUMGNA_03109"/>
<gene>
    <name evidence="1" type="ORF">RUMGNA_03109</name>
</gene>
<dbReference type="AlphaFoldDB" id="A7B697"/>
<reference evidence="1 2" key="1">
    <citation type="submission" date="2007-04" db="EMBL/GenBank/DDBJ databases">
        <authorList>
            <person name="Fulton L."/>
            <person name="Clifton S."/>
            <person name="Fulton B."/>
            <person name="Xu J."/>
            <person name="Minx P."/>
            <person name="Pepin K.H."/>
            <person name="Johnson M."/>
            <person name="Thiruvilangam P."/>
            <person name="Bhonagiri V."/>
            <person name="Nash W.E."/>
            <person name="Mardis E.R."/>
            <person name="Wilson R.K."/>
        </authorList>
    </citation>
    <scope>NUCLEOTIDE SEQUENCE [LARGE SCALE GENOMIC DNA]</scope>
    <source>
        <strain evidence="1 2">ATCC 29149</strain>
    </source>
</reference>
<protein>
    <submittedName>
        <fullName evidence="1">Uncharacterized protein</fullName>
    </submittedName>
</protein>
<evidence type="ECO:0000313" key="1">
    <source>
        <dbReference type="EMBL" id="EDN76648.1"/>
    </source>
</evidence>
<organism evidence="1 2">
    <name type="scientific">Mediterraneibacter gnavus (strain ATCC 29149 / DSM 114966 / JCM 6515 / VPI C7-9)</name>
    <name type="common">Ruminococcus gnavus</name>
    <dbReference type="NCBI Taxonomy" id="411470"/>
    <lineage>
        <taxon>Bacteria</taxon>
        <taxon>Bacillati</taxon>
        <taxon>Bacillota</taxon>
        <taxon>Clostridia</taxon>
        <taxon>Lachnospirales</taxon>
        <taxon>Lachnospiraceae</taxon>
        <taxon>Mediterraneibacter</taxon>
    </lineage>
</organism>
<reference evidence="1 2" key="2">
    <citation type="submission" date="2007-06" db="EMBL/GenBank/DDBJ databases">
        <title>Draft genome sequence of Ruminococcus gnavus (ATCC 29149).</title>
        <authorList>
            <person name="Sudarsanam P."/>
            <person name="Ley R."/>
            <person name="Guruge J."/>
            <person name="Turnbaugh P.J."/>
            <person name="Mahowald M."/>
            <person name="Liep D."/>
            <person name="Gordon J."/>
        </authorList>
    </citation>
    <scope>NUCLEOTIDE SEQUENCE [LARGE SCALE GENOMIC DNA]</scope>
    <source>
        <strain evidence="1 2">ATCC 29149</strain>
    </source>
</reference>
<name>A7B697_MEDG7</name>
<sequence>MTVHVKLKTERRPCRDTKIAKAKFPVDKIEIVMKTLALVKLQEGLPSCFIMPGPVGITAFHSRKDMDQTFRFSGFGNDVLDAVIFSKSMEFSDELNFHSIFVSNLFRILTDLFRKGLGETGGIIKNTDTVEFHIGSHCFRMAPVWDISLNDHAVITGNDAMNFINVFISE</sequence>
<accession>A7B697</accession>